<comment type="caution">
    <text evidence="1">The sequence shown here is derived from an EMBL/GenBank/DDBJ whole genome shotgun (WGS) entry which is preliminary data.</text>
</comment>
<dbReference type="Proteomes" id="UP000789524">
    <property type="component" value="Unassembled WGS sequence"/>
</dbReference>
<proteinExistence type="predicted"/>
<gene>
    <name evidence="1" type="ORF">DCHRY22_LOCUS11567</name>
</gene>
<dbReference type="AlphaFoldDB" id="A0A8J2RBH8"/>
<organism evidence="1 2">
    <name type="scientific">Danaus chrysippus</name>
    <name type="common">African queen</name>
    <dbReference type="NCBI Taxonomy" id="151541"/>
    <lineage>
        <taxon>Eukaryota</taxon>
        <taxon>Metazoa</taxon>
        <taxon>Ecdysozoa</taxon>
        <taxon>Arthropoda</taxon>
        <taxon>Hexapoda</taxon>
        <taxon>Insecta</taxon>
        <taxon>Pterygota</taxon>
        <taxon>Neoptera</taxon>
        <taxon>Endopterygota</taxon>
        <taxon>Lepidoptera</taxon>
        <taxon>Glossata</taxon>
        <taxon>Ditrysia</taxon>
        <taxon>Papilionoidea</taxon>
        <taxon>Nymphalidae</taxon>
        <taxon>Danainae</taxon>
        <taxon>Danaini</taxon>
        <taxon>Danaina</taxon>
        <taxon>Danaus</taxon>
        <taxon>Anosia</taxon>
    </lineage>
</organism>
<accession>A0A8J2RBH8</accession>
<protein>
    <submittedName>
        <fullName evidence="1">(African queen) hypothetical protein</fullName>
    </submittedName>
</protein>
<dbReference type="EMBL" id="CAKASE010000074">
    <property type="protein sequence ID" value="CAG9575722.1"/>
    <property type="molecule type" value="Genomic_DNA"/>
</dbReference>
<reference evidence="1" key="1">
    <citation type="submission" date="2021-09" db="EMBL/GenBank/DDBJ databases">
        <authorList>
            <person name="Martin H S."/>
        </authorList>
    </citation>
    <scope>NUCLEOTIDE SEQUENCE</scope>
</reference>
<evidence type="ECO:0000313" key="1">
    <source>
        <dbReference type="EMBL" id="CAG9575722.1"/>
    </source>
</evidence>
<evidence type="ECO:0000313" key="2">
    <source>
        <dbReference type="Proteomes" id="UP000789524"/>
    </source>
</evidence>
<sequence length="81" mass="9107">MSGAVLKFVRGDSMRLRSDRAAKQSRELFTHRIAHTSKCGYGAGATTLTLRAKCLLFLISKTLTQRQRIALHNILHALHFN</sequence>
<keyword evidence="2" id="KW-1185">Reference proteome</keyword>
<name>A0A8J2RBH8_9NEOP</name>